<proteinExistence type="predicted"/>
<dbReference type="AlphaFoldDB" id="A0A3F3HCD3"/>
<name>A0A3F3HCD3_9LACO</name>
<evidence type="ECO:0000313" key="1">
    <source>
        <dbReference type="EMBL" id="GAP03779.1"/>
    </source>
</evidence>
<protein>
    <submittedName>
        <fullName evidence="1">Putative integral membrane protein DUF6</fullName>
    </submittedName>
</protein>
<reference evidence="1" key="1">
    <citation type="journal article" date="2015" name="BMC Genomics">
        <title>Comparative genomics of Fructobacillus spp. and Leuconostoc spp. reveals niche-specific evolution of Fructobacillus spp.</title>
        <authorList>
            <person name="Endo A."/>
            <person name="Tanizawa Y."/>
            <person name="Tanaka N."/>
            <person name="Maeno S."/>
            <person name="Kumar H."/>
            <person name="Shiwa Y."/>
            <person name="Okada S."/>
            <person name="Yoshikawa H."/>
            <person name="Dicks L."/>
            <person name="Nakagawa J."/>
            <person name="Arita M."/>
        </authorList>
    </citation>
    <scope>NUCLEOTIDE SEQUENCE [LARGE SCALE GENOMIC DNA]</scope>
    <source>
        <strain evidence="1">F214-1</strain>
    </source>
</reference>
<dbReference type="Proteomes" id="UP000064514">
    <property type="component" value="Unassembled WGS sequence"/>
</dbReference>
<gene>
    <name evidence="1" type="ORF">FTRO_0013260</name>
</gene>
<accession>A0A3F3HCD3</accession>
<organism evidence="1">
    <name type="scientific">Fructobacillus tropaeoli</name>
    <dbReference type="NCBI Taxonomy" id="709323"/>
    <lineage>
        <taxon>Bacteria</taxon>
        <taxon>Bacillati</taxon>
        <taxon>Bacillota</taxon>
        <taxon>Bacilli</taxon>
        <taxon>Lactobacillales</taxon>
        <taxon>Lactobacillaceae</taxon>
        <taxon>Fructobacillus</taxon>
    </lineage>
</organism>
<dbReference type="EMBL" id="DF968078">
    <property type="protein sequence ID" value="GAP03779.1"/>
    <property type="molecule type" value="Genomic_DNA"/>
</dbReference>
<sequence length="67" mass="7477">MVKTATINNEIWLNLSSVAVMSLTPILNKFSMSTLTPLQASFLNALFQPLLLIQLDLWQVSKKLTEG</sequence>